<evidence type="ECO:0000256" key="4">
    <source>
        <dbReference type="ARBA" id="ARBA00022801"/>
    </source>
</evidence>
<dbReference type="SMART" id="SM00494">
    <property type="entry name" value="ChtBD2"/>
    <property type="match status" value="1"/>
</dbReference>
<feature type="domain" description="GH18" evidence="9">
    <location>
        <begin position="1452"/>
        <end position="1822"/>
    </location>
</feature>
<dbReference type="InterPro" id="IPR050314">
    <property type="entry name" value="Glycosyl_Hydrlase_18"/>
</dbReference>
<dbReference type="InterPro" id="IPR002557">
    <property type="entry name" value="Chitin-bd_dom"/>
</dbReference>
<evidence type="ECO:0000256" key="3">
    <source>
        <dbReference type="ARBA" id="ARBA00022729"/>
    </source>
</evidence>
<evidence type="ECO:0000259" key="8">
    <source>
        <dbReference type="PROSITE" id="PS50940"/>
    </source>
</evidence>
<dbReference type="PROSITE" id="PS50940">
    <property type="entry name" value="CHIT_BIND_II"/>
    <property type="match status" value="1"/>
</dbReference>
<dbReference type="Gene3D" id="3.20.20.80">
    <property type="entry name" value="Glycosidases"/>
    <property type="match status" value="5"/>
</dbReference>
<feature type="domain" description="GH18" evidence="9">
    <location>
        <begin position="97"/>
        <end position="468"/>
    </location>
</feature>
<evidence type="ECO:0000256" key="7">
    <source>
        <dbReference type="RuleBase" id="RU000489"/>
    </source>
</evidence>
<keyword evidence="3" id="KW-0732">Signal</keyword>
<evidence type="ECO:0008006" key="12">
    <source>
        <dbReference type="Google" id="ProtNLM"/>
    </source>
</evidence>
<feature type="domain" description="GH18" evidence="9">
    <location>
        <begin position="523"/>
        <end position="894"/>
    </location>
</feature>
<evidence type="ECO:0000256" key="2">
    <source>
        <dbReference type="ARBA" id="ARBA00022669"/>
    </source>
</evidence>
<dbReference type="GO" id="GO:0006032">
    <property type="term" value="P:chitin catabolic process"/>
    <property type="evidence" value="ECO:0007669"/>
    <property type="project" value="UniProtKB-ARBA"/>
</dbReference>
<name>A0ABD3WQB1_SINWO</name>
<dbReference type="FunFam" id="3.20.20.80:FF:000007">
    <property type="entry name" value="Acidic mammalian chitinase"/>
    <property type="match status" value="4"/>
</dbReference>
<dbReference type="InterPro" id="IPR001223">
    <property type="entry name" value="Glyco_hydro18_cat"/>
</dbReference>
<keyword evidence="2" id="KW-0147">Chitin-binding</keyword>
<evidence type="ECO:0000313" key="11">
    <source>
        <dbReference type="Proteomes" id="UP001634394"/>
    </source>
</evidence>
<gene>
    <name evidence="10" type="ORF">ACJMK2_033380</name>
</gene>
<dbReference type="PROSITE" id="PS51910">
    <property type="entry name" value="GH18_2"/>
    <property type="match status" value="5"/>
</dbReference>
<evidence type="ECO:0000259" key="9">
    <source>
        <dbReference type="PROSITE" id="PS51910"/>
    </source>
</evidence>
<dbReference type="GO" id="GO:0008061">
    <property type="term" value="F:chitin binding"/>
    <property type="evidence" value="ECO:0007669"/>
    <property type="project" value="UniProtKB-KW"/>
</dbReference>
<dbReference type="Gene3D" id="3.10.50.10">
    <property type="match status" value="5"/>
</dbReference>
<dbReference type="InterPro" id="IPR029070">
    <property type="entry name" value="Chitinase_insertion_sf"/>
</dbReference>
<accession>A0ABD3WQB1</accession>
<dbReference type="CDD" id="cd02872">
    <property type="entry name" value="GH18_chitolectin_chitotriosidase"/>
    <property type="match status" value="4"/>
</dbReference>
<dbReference type="InterPro" id="IPR001579">
    <property type="entry name" value="Glyco_hydro_18_chit_AS"/>
</dbReference>
<evidence type="ECO:0000256" key="5">
    <source>
        <dbReference type="ARBA" id="ARBA00023157"/>
    </source>
</evidence>
<sequence>MGGDKEGTTITMTTYRGIQTCNTFTNYDSIKCSLYDPDKINTPRTKISASTMHPYQVSGRKIRKKHRRKKEAIDVTRRKEPEPIYTRDDENVSTSKYRRVCYYTNWSQYYQGKGKFVPENIRPELCTHLIFAFAAVSENTLSTTGPNDEDLIIRFNSLKSKSPGLKTLISVGGWEQGGTNFSNMAEARVSRKLFIASSLMFLREHDFDGLDLNWMYPGQGGGGSLDKRNFVLLLKELKTAFEHESIITDRERLILMAAVPTGKSVIDIGYDIPEIAKYLDFVSIMTYDFHGPWDSTAGHNSPLYERWSETSFQKTLNVKWVADYWVSKGLPKYRINIGIPTYGRTFTLRNPAFDIMMGASVKRAGPPGKYTDTAGSQAFYEICELMELGDGREIWHYEHKVPFYVLGDIWIGYEDRRSIYEKVKFIVEEGYGGVMVWSLPLDDFHKSCKSSPSPYPLTGAINAFLNHVESGGNLEDSLLSTLPGLTENTLLPTTGKHLVVADTSSVQILSTQGISVPASTSRYRRVCYYTNWSEDLPGKGKFVPEDFHPQLCTHLVFAFAAISRNKLVTTKPGDTDLFKHFYNVKSRTPELKMLISVGGWEQGRGTISKMVHTRASRKRFIKSVLIFLREHGFDGIDLNWEYLGQRRGRQTDRRNFILLLKELKADFELESAITNRERLIVTAVVPARWSKIDSGYDVPEMAKYLDFASIMTFDFHGAWDNISGHNSPLYERQSETLFQKTLNVKWAADYWVSKGLPKELINIGIPTFGRSFTLKNPVSDYKMGAAVTGAGPPGEYTDTAGFLAYYEICDLLQDRNRREMWHDEHKVPYVIINDIFIGYEDSRSLLEKVKFIVEEGYGGVMIWALPLDDFGQSCKSSQSPYPLTGKINALLSRAERGENLEDNFISTLSMQSERGENREDSLISTLPMQSEKGENREDSLISTLPMQSEKGENLEGSLISTFPVHPDNLLTFMTGLDLTTISTPASTLSESTQRYRRVCYYTNWSYELSGKGKFIPEDINPQLCTHLIFAFGSFSGDALVKTLRNDDDLYERFNNLKSQAPGLKTLISVGGWEQGGTNFSRMAGNRSSRKRFIKSVILFLRRYGFDGLDLNWKYPGQRGGGPMDSGQRRGVPLDPGQRGGGPMDKKNFILLLEGLRNAFDSESESTGNERLILSAAVPATQSDIDAGYDVPEMNKYLDFASIMAYDFHGPWDNTAEHNSPLYERQSERRVHKTLNVKWVADYWVSKGLDKGRINIGIPTYGRTFTLRNPANDIMIGAAVTGSGPPGKYSNSSGLLAYYEICDLMEQGNGREFWHQEHKVPYVVFKDTWIGYEDRRSILEKSKFIVKEGYGGAMIWALPLDDFSQSCKSSQSPYPLTRAVYDFLREANRGGDLAENLSATLSVYTEKSFLTTEDAWVTSTMASVPISSGKSVIVPKERTKILPPDVKRKCQKYRLVCYYTNWSQYRPDIGKFHPENIPPQLCTHVVFAFADVVENRLETHESSDEDLYRRLNVLRNEANDLNILVSVGGWNAASHDFTRMAATRSARSTFIQSTINFLRQHKFDGLDINWEYPAQRGGELSDKKNYVLLLKEMSRAFQSESVKTRRRRLLLTASVPAGEYTILVGYDIPEIAKYVDFVSLMTYDLHGSWETTTGHLSPLHPRASDNEYLRKLTVDWVSKYWVQGGMPRGSINLGIPTYGRTFTLTSTSDTGLGAAASGPGSPGKYTSESGFLSYYEICMRIDNGTCRVTWDNEHRVAYCVDDSLWVGFENVRSVRDKVSFLIKEGFGGAMVWAMPLDDFRQVCKSSSRPYPLISTISSLLSNANMKTNCTSPDKIITATERTFHFTTFSGTTENSNGISVKDYTVSLSPILIPAGKIRPDRYRRVCYYTSWSTGRSGKGHFTPEDIPPDLCTHIIFAFASLSGNDLVLQNEGDGYLIKRLNSLKMKNPSLNTLVSVGGWVESSPGFSNMASKRRTRRHFGASVVAFLMKYKFDGLDLNWEYPGHRGGKPQDRENYILLLKDLRKAFMDGSKLSGENKKLFLLTASVPAGQQYIDTGYNIPEMARYLDFVSIMTYDFHGPWNNFTGHHSPLLPRLEEIDYQLNLNVVWAANYWVQRGMPRLQINIGLPTYGRTFVQHTSKGDHRIGTAAIGPGPEGPYTNTKGFLAYYEICRYIESGNGRRYWSEEHAVPYYVQDVVWIGYDDPYSIYKKVQFIIEQGFGGAMVWTLDMDDFNWTCRSSKTTFPLISTMAAIFYQIERNMTIDGKVIPTIDPTRDQHTVRTVTQINTGNVLQITETNSISVTQSKVSICSRRQTGIYPDQENCRAFYKCIHGKRYNFSCPAGLHFNPEFSICDWPELVTCFTGK</sequence>
<evidence type="ECO:0000256" key="1">
    <source>
        <dbReference type="ARBA" id="ARBA00009121"/>
    </source>
</evidence>
<evidence type="ECO:0000256" key="6">
    <source>
        <dbReference type="ARBA" id="ARBA00023295"/>
    </source>
</evidence>
<evidence type="ECO:0000313" key="10">
    <source>
        <dbReference type="EMBL" id="KAL3875433.1"/>
    </source>
</evidence>
<proteinExistence type="inferred from homology"/>
<keyword evidence="5" id="KW-1015">Disulfide bond</keyword>
<dbReference type="SUPFAM" id="SSF54556">
    <property type="entry name" value="Chitinase insertion domain"/>
    <property type="match status" value="5"/>
</dbReference>
<protein>
    <recommendedName>
        <fullName evidence="12">Chitinase</fullName>
    </recommendedName>
</protein>
<dbReference type="Gene3D" id="2.170.140.10">
    <property type="entry name" value="Chitin binding domain"/>
    <property type="match status" value="1"/>
</dbReference>
<dbReference type="EMBL" id="JBJQND010000005">
    <property type="protein sequence ID" value="KAL3875433.1"/>
    <property type="molecule type" value="Genomic_DNA"/>
</dbReference>
<reference evidence="10 11" key="1">
    <citation type="submission" date="2024-11" db="EMBL/GenBank/DDBJ databases">
        <title>Chromosome-level genome assembly of the freshwater bivalve Anodonta woodiana.</title>
        <authorList>
            <person name="Chen X."/>
        </authorList>
    </citation>
    <scope>NUCLEOTIDE SEQUENCE [LARGE SCALE GENOMIC DNA]</scope>
    <source>
        <strain evidence="10">MN2024</strain>
        <tissue evidence="10">Gills</tissue>
    </source>
</reference>
<comment type="similarity">
    <text evidence="1">Belongs to the glycosyl hydrolase 18 family. Chitinase class II subfamily.</text>
</comment>
<feature type="domain" description="GH18" evidence="9">
    <location>
        <begin position="995"/>
        <end position="1386"/>
    </location>
</feature>
<dbReference type="PANTHER" id="PTHR11177:SF317">
    <property type="entry name" value="CHITINASE 12-RELATED"/>
    <property type="match status" value="1"/>
</dbReference>
<keyword evidence="11" id="KW-1185">Reference proteome</keyword>
<keyword evidence="6 7" id="KW-0326">Glycosidase</keyword>
<dbReference type="Pfam" id="PF00704">
    <property type="entry name" value="Glyco_hydro_18"/>
    <property type="match status" value="5"/>
</dbReference>
<dbReference type="InterPro" id="IPR011583">
    <property type="entry name" value="Chitinase_II/V-like_cat"/>
</dbReference>
<dbReference type="PANTHER" id="PTHR11177">
    <property type="entry name" value="CHITINASE"/>
    <property type="match status" value="1"/>
</dbReference>
<dbReference type="SMART" id="SM00636">
    <property type="entry name" value="Glyco_18"/>
    <property type="match status" value="5"/>
</dbReference>
<feature type="domain" description="Chitin-binding type-2" evidence="8">
    <location>
        <begin position="2304"/>
        <end position="2360"/>
    </location>
</feature>
<feature type="domain" description="GH18" evidence="9">
    <location>
        <begin position="1881"/>
        <end position="2254"/>
    </location>
</feature>
<dbReference type="FunFam" id="3.10.50.10:FF:000001">
    <property type="entry name" value="Chitinase 3-like 1"/>
    <property type="match status" value="5"/>
</dbReference>
<dbReference type="Pfam" id="PF01607">
    <property type="entry name" value="CBM_14"/>
    <property type="match status" value="1"/>
</dbReference>
<organism evidence="10 11">
    <name type="scientific">Sinanodonta woodiana</name>
    <name type="common">Chinese pond mussel</name>
    <name type="synonym">Anodonta woodiana</name>
    <dbReference type="NCBI Taxonomy" id="1069815"/>
    <lineage>
        <taxon>Eukaryota</taxon>
        <taxon>Metazoa</taxon>
        <taxon>Spiralia</taxon>
        <taxon>Lophotrochozoa</taxon>
        <taxon>Mollusca</taxon>
        <taxon>Bivalvia</taxon>
        <taxon>Autobranchia</taxon>
        <taxon>Heteroconchia</taxon>
        <taxon>Palaeoheterodonta</taxon>
        <taxon>Unionida</taxon>
        <taxon>Unionoidea</taxon>
        <taxon>Unionidae</taxon>
        <taxon>Unioninae</taxon>
        <taxon>Sinanodonta</taxon>
    </lineage>
</organism>
<dbReference type="GO" id="GO:0004568">
    <property type="term" value="F:chitinase activity"/>
    <property type="evidence" value="ECO:0007669"/>
    <property type="project" value="UniProtKB-ARBA"/>
</dbReference>
<keyword evidence="4 7" id="KW-0378">Hydrolase</keyword>
<dbReference type="SUPFAM" id="SSF57625">
    <property type="entry name" value="Invertebrate chitin-binding proteins"/>
    <property type="match status" value="1"/>
</dbReference>
<dbReference type="SUPFAM" id="SSF51445">
    <property type="entry name" value="(Trans)glycosidases"/>
    <property type="match status" value="5"/>
</dbReference>
<comment type="caution">
    <text evidence="10">The sequence shown here is derived from an EMBL/GenBank/DDBJ whole genome shotgun (WGS) entry which is preliminary data.</text>
</comment>
<dbReference type="InterPro" id="IPR036508">
    <property type="entry name" value="Chitin-bd_dom_sf"/>
</dbReference>
<dbReference type="PROSITE" id="PS01095">
    <property type="entry name" value="GH18_1"/>
    <property type="match status" value="3"/>
</dbReference>
<dbReference type="Proteomes" id="UP001634394">
    <property type="component" value="Unassembled WGS sequence"/>
</dbReference>
<dbReference type="InterPro" id="IPR017853">
    <property type="entry name" value="GH"/>
</dbReference>